<dbReference type="EMBL" id="CASHSV030000098">
    <property type="protein sequence ID" value="CAJ2645641.1"/>
    <property type="molecule type" value="Genomic_DNA"/>
</dbReference>
<evidence type="ECO:0000313" key="1">
    <source>
        <dbReference type="EMBL" id="CAJ2645641.1"/>
    </source>
</evidence>
<keyword evidence="2" id="KW-1185">Reference proteome</keyword>
<sequence>MSTSTRRHEHVVPVVEELQRRLPKLSDIRQQQGDGKEYFGGQQDAEAAEDESPFEFHALEVVLETICSYLVARTTELEMVAYPALYELTSKISSRNLDRVRKLKSAMTRLTARVQKHNTIFSYRKLHANLTKFNCMEKLGTRENGACRTNHKESGGKLGLRARDTKDGCSFVQVVRGQENEKVTD</sequence>
<dbReference type="Proteomes" id="UP001177021">
    <property type="component" value="Unassembled WGS sequence"/>
</dbReference>
<protein>
    <submittedName>
        <fullName evidence="1">Uncharacterized protein</fullName>
    </submittedName>
</protein>
<name>A0ACB0JMV6_TRIPR</name>
<gene>
    <name evidence="1" type="ORF">MILVUS5_LOCUS14498</name>
</gene>
<organism evidence="1 2">
    <name type="scientific">Trifolium pratense</name>
    <name type="common">Red clover</name>
    <dbReference type="NCBI Taxonomy" id="57577"/>
    <lineage>
        <taxon>Eukaryota</taxon>
        <taxon>Viridiplantae</taxon>
        <taxon>Streptophyta</taxon>
        <taxon>Embryophyta</taxon>
        <taxon>Tracheophyta</taxon>
        <taxon>Spermatophyta</taxon>
        <taxon>Magnoliopsida</taxon>
        <taxon>eudicotyledons</taxon>
        <taxon>Gunneridae</taxon>
        <taxon>Pentapetalae</taxon>
        <taxon>rosids</taxon>
        <taxon>fabids</taxon>
        <taxon>Fabales</taxon>
        <taxon>Fabaceae</taxon>
        <taxon>Papilionoideae</taxon>
        <taxon>50 kb inversion clade</taxon>
        <taxon>NPAAA clade</taxon>
        <taxon>Hologalegina</taxon>
        <taxon>IRL clade</taxon>
        <taxon>Trifolieae</taxon>
        <taxon>Trifolium</taxon>
    </lineage>
</organism>
<comment type="caution">
    <text evidence="1">The sequence shown here is derived from an EMBL/GenBank/DDBJ whole genome shotgun (WGS) entry which is preliminary data.</text>
</comment>
<accession>A0ACB0JMV6</accession>
<proteinExistence type="predicted"/>
<evidence type="ECO:0000313" key="2">
    <source>
        <dbReference type="Proteomes" id="UP001177021"/>
    </source>
</evidence>
<reference evidence="1" key="1">
    <citation type="submission" date="2023-10" db="EMBL/GenBank/DDBJ databases">
        <authorList>
            <person name="Rodriguez Cubillos JULIANA M."/>
            <person name="De Vega J."/>
        </authorList>
    </citation>
    <scope>NUCLEOTIDE SEQUENCE</scope>
</reference>